<dbReference type="InterPro" id="IPR036388">
    <property type="entry name" value="WH-like_DNA-bd_sf"/>
</dbReference>
<dbReference type="RefSeq" id="WP_119766575.1">
    <property type="nucleotide sequence ID" value="NZ_QYUJ01000014.1"/>
</dbReference>
<reference evidence="1 2" key="1">
    <citation type="submission" date="2018-09" db="EMBL/GenBank/DDBJ databases">
        <authorList>
            <person name="Zhu H."/>
        </authorList>
    </citation>
    <scope>NUCLEOTIDE SEQUENCE [LARGE SCALE GENOMIC DNA]</scope>
    <source>
        <strain evidence="1 2">K2S05-167</strain>
    </source>
</reference>
<proteinExistence type="predicted"/>
<accession>A0A418VCE5</accession>
<dbReference type="InterPro" id="IPR036390">
    <property type="entry name" value="WH_DNA-bd_sf"/>
</dbReference>
<organism evidence="1 2">
    <name type="scientific">Deinococcus cavernae</name>
    <dbReference type="NCBI Taxonomy" id="2320857"/>
    <lineage>
        <taxon>Bacteria</taxon>
        <taxon>Thermotogati</taxon>
        <taxon>Deinococcota</taxon>
        <taxon>Deinococci</taxon>
        <taxon>Deinococcales</taxon>
        <taxon>Deinococcaceae</taxon>
        <taxon>Deinococcus</taxon>
    </lineage>
</organism>
<gene>
    <name evidence="1" type="ORF">D3875_16250</name>
</gene>
<dbReference type="AlphaFoldDB" id="A0A418VCE5"/>
<dbReference type="EMBL" id="QYUJ01000014">
    <property type="protein sequence ID" value="RJF73818.1"/>
    <property type="molecule type" value="Genomic_DNA"/>
</dbReference>
<comment type="caution">
    <text evidence="1">The sequence shown here is derived from an EMBL/GenBank/DDBJ whole genome shotgun (WGS) entry which is preliminary data.</text>
</comment>
<sequence>MSSVLTVTDPTAVNLLTRGRARWVLGGFLHGENTVAEVARELKGDLRVVHRDVLALRNAGLLRVVREQKRAGRPVKVYEATAAAFFVPFSATGAAELTELSGLRARRYDALFDLASTRKFALLHHEQGAGREWGVRLYLNAEGLISVDESYEGAELVDAAVRWQGPTGLMLDARAEVCLSVAEAKEVQIELIRLLMRLQPGGLKDAPHGTGQPFLLRLGLIEVTEQELEGLI</sequence>
<protein>
    <submittedName>
        <fullName evidence="1">Uncharacterized protein</fullName>
    </submittedName>
</protein>
<dbReference type="SUPFAM" id="SSF46785">
    <property type="entry name" value="Winged helix' DNA-binding domain"/>
    <property type="match status" value="1"/>
</dbReference>
<dbReference type="Proteomes" id="UP000286287">
    <property type="component" value="Unassembled WGS sequence"/>
</dbReference>
<dbReference type="OrthoDB" id="66712at2"/>
<evidence type="ECO:0000313" key="1">
    <source>
        <dbReference type="EMBL" id="RJF73818.1"/>
    </source>
</evidence>
<dbReference type="Gene3D" id="1.10.10.10">
    <property type="entry name" value="Winged helix-like DNA-binding domain superfamily/Winged helix DNA-binding domain"/>
    <property type="match status" value="1"/>
</dbReference>
<name>A0A418VCE5_9DEIO</name>
<evidence type="ECO:0000313" key="2">
    <source>
        <dbReference type="Proteomes" id="UP000286287"/>
    </source>
</evidence>
<keyword evidence="2" id="KW-1185">Reference proteome</keyword>